<organism evidence="2 3">
    <name type="scientific">Gossypium australe</name>
    <dbReference type="NCBI Taxonomy" id="47621"/>
    <lineage>
        <taxon>Eukaryota</taxon>
        <taxon>Viridiplantae</taxon>
        <taxon>Streptophyta</taxon>
        <taxon>Embryophyta</taxon>
        <taxon>Tracheophyta</taxon>
        <taxon>Spermatophyta</taxon>
        <taxon>Magnoliopsida</taxon>
        <taxon>eudicotyledons</taxon>
        <taxon>Gunneridae</taxon>
        <taxon>Pentapetalae</taxon>
        <taxon>rosids</taxon>
        <taxon>malvids</taxon>
        <taxon>Malvales</taxon>
        <taxon>Malvaceae</taxon>
        <taxon>Malvoideae</taxon>
        <taxon>Gossypium</taxon>
    </lineage>
</organism>
<evidence type="ECO:0000313" key="2">
    <source>
        <dbReference type="EMBL" id="KAA3460178.1"/>
    </source>
</evidence>
<feature type="domain" description="RNase H type-1" evidence="1">
    <location>
        <begin position="132"/>
        <end position="223"/>
    </location>
</feature>
<dbReference type="CDD" id="cd06222">
    <property type="entry name" value="RNase_H_like"/>
    <property type="match status" value="1"/>
</dbReference>
<dbReference type="InterPro" id="IPR044730">
    <property type="entry name" value="RNase_H-like_dom_plant"/>
</dbReference>
<dbReference type="GO" id="GO:0004523">
    <property type="term" value="F:RNA-DNA hybrid ribonuclease activity"/>
    <property type="evidence" value="ECO:0007669"/>
    <property type="project" value="InterPro"/>
</dbReference>
<dbReference type="Gene3D" id="3.30.420.10">
    <property type="entry name" value="Ribonuclease H-like superfamily/Ribonuclease H"/>
    <property type="match status" value="1"/>
</dbReference>
<evidence type="ECO:0000313" key="3">
    <source>
        <dbReference type="Proteomes" id="UP000325315"/>
    </source>
</evidence>
<comment type="caution">
    <text evidence="2">The sequence shown here is derived from an EMBL/GenBank/DDBJ whole genome shotgun (WGS) entry which is preliminary data.</text>
</comment>
<dbReference type="SUPFAM" id="SSF53098">
    <property type="entry name" value="Ribonuclease H-like"/>
    <property type="match status" value="1"/>
</dbReference>
<reference evidence="3" key="1">
    <citation type="journal article" date="2019" name="Plant Biotechnol. J.">
        <title>Genome sequencing of the Australian wild diploid species Gossypium australe highlights disease resistance and delayed gland morphogenesis.</title>
        <authorList>
            <person name="Cai Y."/>
            <person name="Cai X."/>
            <person name="Wang Q."/>
            <person name="Wang P."/>
            <person name="Zhang Y."/>
            <person name="Cai C."/>
            <person name="Xu Y."/>
            <person name="Wang K."/>
            <person name="Zhou Z."/>
            <person name="Wang C."/>
            <person name="Geng S."/>
            <person name="Li B."/>
            <person name="Dong Q."/>
            <person name="Hou Y."/>
            <person name="Wang H."/>
            <person name="Ai P."/>
            <person name="Liu Z."/>
            <person name="Yi F."/>
            <person name="Sun M."/>
            <person name="An G."/>
            <person name="Cheng J."/>
            <person name="Zhang Y."/>
            <person name="Shi Q."/>
            <person name="Xie Y."/>
            <person name="Shi X."/>
            <person name="Chang Y."/>
            <person name="Huang F."/>
            <person name="Chen Y."/>
            <person name="Hong S."/>
            <person name="Mi L."/>
            <person name="Sun Q."/>
            <person name="Zhang L."/>
            <person name="Zhou B."/>
            <person name="Peng R."/>
            <person name="Zhang X."/>
            <person name="Liu F."/>
        </authorList>
    </citation>
    <scope>NUCLEOTIDE SEQUENCE [LARGE SCALE GENOMIC DNA]</scope>
    <source>
        <strain evidence="3">cv. PA1801</strain>
    </source>
</reference>
<dbReference type="EMBL" id="SMMG02000009">
    <property type="protein sequence ID" value="KAA3460178.1"/>
    <property type="molecule type" value="Genomic_DNA"/>
</dbReference>
<keyword evidence="3" id="KW-1185">Reference proteome</keyword>
<accession>A0A5B6USH5</accession>
<dbReference type="AlphaFoldDB" id="A0A5B6USH5"/>
<dbReference type="InterPro" id="IPR012337">
    <property type="entry name" value="RNaseH-like_sf"/>
</dbReference>
<name>A0A5B6USH5_9ROSI</name>
<proteinExistence type="predicted"/>
<protein>
    <submittedName>
        <fullName evidence="2">Glycine, alanine and asparagine-rich protein-like</fullName>
    </submittedName>
</protein>
<gene>
    <name evidence="2" type="ORF">EPI10_026872</name>
</gene>
<dbReference type="InterPro" id="IPR002156">
    <property type="entry name" value="RNaseH_domain"/>
</dbReference>
<dbReference type="InterPro" id="IPR036397">
    <property type="entry name" value="RNaseH_sf"/>
</dbReference>
<dbReference type="PANTHER" id="PTHR47074">
    <property type="entry name" value="BNAC02G40300D PROTEIN"/>
    <property type="match status" value="1"/>
</dbReference>
<evidence type="ECO:0000259" key="1">
    <source>
        <dbReference type="Pfam" id="PF13456"/>
    </source>
</evidence>
<dbReference type="PANTHER" id="PTHR47074:SF61">
    <property type="entry name" value="RNASE H TYPE-1 DOMAIN-CONTAINING PROTEIN"/>
    <property type="match status" value="1"/>
</dbReference>
<dbReference type="Proteomes" id="UP000325315">
    <property type="component" value="Unassembled WGS sequence"/>
</dbReference>
<dbReference type="InterPro" id="IPR052929">
    <property type="entry name" value="RNase_H-like_EbsB-rel"/>
</dbReference>
<dbReference type="Pfam" id="PF13456">
    <property type="entry name" value="RVT_3"/>
    <property type="match status" value="1"/>
</dbReference>
<dbReference type="OrthoDB" id="999899at2759"/>
<dbReference type="GO" id="GO:0003676">
    <property type="term" value="F:nucleic acid binding"/>
    <property type="evidence" value="ECO:0007669"/>
    <property type="project" value="InterPro"/>
</dbReference>
<sequence length="223" mass="25003">MVADSSCPQCRSVEEDYLHIFRQCPTTVQAWQNLNLLWVTSNLISDLWEWFTWVFTVGDNNQCRLFCCTIWMIWRSRNQLVHEGKIKIGVDLATKVHLYFVEIDGLEENSVTLGVNGRLGQISRQTEATIFFDAAFDNQTSRSVSGLVVRGEMGELLASKAVLHSDISSLFMAEAHASLKAVELRISLGFQSIVITGDSKIVIKKCNTMAVDKSVLGALIRDI</sequence>